<dbReference type="eggNOG" id="KOG0742">
    <property type="taxonomic scope" value="Eukaryota"/>
</dbReference>
<keyword evidence="5" id="KW-1185">Reference proteome</keyword>
<dbReference type="RefSeq" id="XP_009218243.1">
    <property type="nucleotide sequence ID" value="XM_009219979.1"/>
</dbReference>
<evidence type="ECO:0000313" key="5">
    <source>
        <dbReference type="Proteomes" id="UP000006039"/>
    </source>
</evidence>
<dbReference type="GeneID" id="20342666"/>
<accession>J3NLQ8</accession>
<reference evidence="4" key="5">
    <citation type="submission" date="2018-04" db="UniProtKB">
        <authorList>
            <consortium name="EnsemblFungi"/>
        </authorList>
    </citation>
    <scope>IDENTIFICATION</scope>
    <source>
        <strain evidence="4">R3-111a-1</strain>
    </source>
</reference>
<organism evidence="3">
    <name type="scientific">Gaeumannomyces tritici (strain R3-111a-1)</name>
    <name type="common">Wheat and barley take-all root rot fungus</name>
    <name type="synonym">Gaeumannomyces graminis var. tritici</name>
    <dbReference type="NCBI Taxonomy" id="644352"/>
    <lineage>
        <taxon>Eukaryota</taxon>
        <taxon>Fungi</taxon>
        <taxon>Dikarya</taxon>
        <taxon>Ascomycota</taxon>
        <taxon>Pezizomycotina</taxon>
        <taxon>Sordariomycetes</taxon>
        <taxon>Sordariomycetidae</taxon>
        <taxon>Magnaporthales</taxon>
        <taxon>Magnaporthaceae</taxon>
        <taxon>Gaeumannomyces</taxon>
    </lineage>
</organism>
<feature type="compositionally biased region" description="Low complexity" evidence="1">
    <location>
        <begin position="1017"/>
        <end position="1047"/>
    </location>
</feature>
<feature type="domain" description="AAA+ ATPase" evidence="2">
    <location>
        <begin position="684"/>
        <end position="809"/>
    </location>
</feature>
<dbReference type="EMBL" id="GL385395">
    <property type="protein sequence ID" value="EJT82234.1"/>
    <property type="molecule type" value="Genomic_DNA"/>
</dbReference>
<dbReference type="HOGENOM" id="CLU_004471_2_3_1"/>
<feature type="region of interest" description="Disordered" evidence="1">
    <location>
        <begin position="952"/>
        <end position="1104"/>
    </location>
</feature>
<feature type="compositionally biased region" description="Pro residues" evidence="1">
    <location>
        <begin position="994"/>
        <end position="1016"/>
    </location>
</feature>
<dbReference type="CDD" id="cd19481">
    <property type="entry name" value="RecA-like_protease"/>
    <property type="match status" value="1"/>
</dbReference>
<dbReference type="Pfam" id="PF00004">
    <property type="entry name" value="AAA"/>
    <property type="match status" value="1"/>
</dbReference>
<gene>
    <name evidence="4" type="primary">20342666</name>
    <name evidence="3" type="ORF">GGTG_02208</name>
</gene>
<dbReference type="PANTHER" id="PTHR46411">
    <property type="entry name" value="FAMILY ATPASE, PUTATIVE-RELATED"/>
    <property type="match status" value="1"/>
</dbReference>
<dbReference type="STRING" id="644352.J3NLQ8"/>
<feature type="compositionally biased region" description="Polar residues" evidence="1">
    <location>
        <begin position="613"/>
        <end position="632"/>
    </location>
</feature>
<feature type="region of interest" description="Disordered" evidence="1">
    <location>
        <begin position="227"/>
        <end position="254"/>
    </location>
</feature>
<evidence type="ECO:0000313" key="4">
    <source>
        <dbReference type="EnsemblFungi" id="EJT82234"/>
    </source>
</evidence>
<reference evidence="4" key="4">
    <citation type="journal article" date="2015" name="G3 (Bethesda)">
        <title>Genome sequences of three phytopathogenic species of the Magnaporthaceae family of fungi.</title>
        <authorList>
            <person name="Okagaki L.H."/>
            <person name="Nunes C.C."/>
            <person name="Sailsbery J."/>
            <person name="Clay B."/>
            <person name="Brown D."/>
            <person name="John T."/>
            <person name="Oh Y."/>
            <person name="Young N."/>
            <person name="Fitzgerald M."/>
            <person name="Haas B.J."/>
            <person name="Zeng Q."/>
            <person name="Young S."/>
            <person name="Adiconis X."/>
            <person name="Fan L."/>
            <person name="Levin J.Z."/>
            <person name="Mitchell T.K."/>
            <person name="Okubara P.A."/>
            <person name="Farman M.L."/>
            <person name="Kohn L.M."/>
            <person name="Birren B."/>
            <person name="Ma L.-J."/>
            <person name="Dean R.A."/>
        </authorList>
    </citation>
    <scope>NUCLEOTIDE SEQUENCE</scope>
    <source>
        <strain evidence="4">R3-111a-1</strain>
    </source>
</reference>
<dbReference type="VEuPathDB" id="FungiDB:GGTG_02208"/>
<dbReference type="InterPro" id="IPR056599">
    <property type="entry name" value="AAA_lid_fung"/>
</dbReference>
<feature type="compositionally biased region" description="Pro residues" evidence="1">
    <location>
        <begin position="1048"/>
        <end position="1061"/>
    </location>
</feature>
<dbReference type="GO" id="GO:0005524">
    <property type="term" value="F:ATP binding"/>
    <property type="evidence" value="ECO:0007669"/>
    <property type="project" value="InterPro"/>
</dbReference>
<reference evidence="3" key="3">
    <citation type="submission" date="2010-09" db="EMBL/GenBank/DDBJ databases">
        <title>Annotation of Gaeumannomyces graminis var. tritici R3-111a-1.</title>
        <authorList>
            <consortium name="The Broad Institute Genome Sequencing Platform"/>
            <person name="Ma L.-J."/>
            <person name="Dead R."/>
            <person name="Young S.K."/>
            <person name="Zeng Q."/>
            <person name="Gargeya S."/>
            <person name="Fitzgerald M."/>
            <person name="Haas B."/>
            <person name="Abouelleil A."/>
            <person name="Alvarado L."/>
            <person name="Arachchi H.M."/>
            <person name="Berlin A."/>
            <person name="Brown A."/>
            <person name="Chapman S.B."/>
            <person name="Chen Z."/>
            <person name="Dunbar C."/>
            <person name="Freedman E."/>
            <person name="Gearin G."/>
            <person name="Gellesch M."/>
            <person name="Goldberg J."/>
            <person name="Griggs A."/>
            <person name="Gujja S."/>
            <person name="Heiman D."/>
            <person name="Howarth C."/>
            <person name="Larson L."/>
            <person name="Lui A."/>
            <person name="MacDonald P.J.P."/>
            <person name="Mehta T."/>
            <person name="Montmayeur A."/>
            <person name="Murphy C."/>
            <person name="Neiman D."/>
            <person name="Pearson M."/>
            <person name="Priest M."/>
            <person name="Roberts A."/>
            <person name="Saif S."/>
            <person name="Shea T."/>
            <person name="Shenoy N."/>
            <person name="Sisk P."/>
            <person name="Stolte C."/>
            <person name="Sykes S."/>
            <person name="Yandava C."/>
            <person name="Wortman J."/>
            <person name="Nusbaum C."/>
            <person name="Birren B."/>
        </authorList>
    </citation>
    <scope>NUCLEOTIDE SEQUENCE</scope>
    <source>
        <strain evidence="3">R3-111a-1</strain>
    </source>
</reference>
<feature type="compositionally biased region" description="Basic and acidic residues" evidence="1">
    <location>
        <begin position="959"/>
        <end position="971"/>
    </location>
</feature>
<dbReference type="InterPro" id="IPR003959">
    <property type="entry name" value="ATPase_AAA_core"/>
</dbReference>
<evidence type="ECO:0000313" key="3">
    <source>
        <dbReference type="EMBL" id="EJT82234.1"/>
    </source>
</evidence>
<dbReference type="OrthoDB" id="10042665at2759"/>
<evidence type="ECO:0000259" key="2">
    <source>
        <dbReference type="SMART" id="SM00382"/>
    </source>
</evidence>
<dbReference type="InterPro" id="IPR027417">
    <property type="entry name" value="P-loop_NTPase"/>
</dbReference>
<proteinExistence type="predicted"/>
<dbReference type="AlphaFoldDB" id="J3NLQ8"/>
<evidence type="ECO:0000256" key="1">
    <source>
        <dbReference type="SAM" id="MobiDB-lite"/>
    </source>
</evidence>
<feature type="compositionally biased region" description="Pro residues" evidence="1">
    <location>
        <begin position="1070"/>
        <end position="1090"/>
    </location>
</feature>
<feature type="compositionally biased region" description="Basic and acidic residues" evidence="1">
    <location>
        <begin position="227"/>
        <end position="247"/>
    </location>
</feature>
<dbReference type="SMART" id="SM00382">
    <property type="entry name" value="AAA"/>
    <property type="match status" value="1"/>
</dbReference>
<dbReference type="Pfam" id="PF22942">
    <property type="entry name" value="DUF7025"/>
    <property type="match status" value="1"/>
</dbReference>
<sequence length="1104" mass="122957">MVTLEMQLEVVRKEHDAVCKTWSDRDRLRGMEQEWERARQGLMPLGQRKSYKAEAATIQHPDAGMVSAGGEANATNPRFNEKPQLNEVNWQTFIRPLHSDSRLPIFAIDILKGDPMVTWEAPTSTYFGIPSSNRIESHATGADEKAKLRNAAASSKQPDLKGQAVIPERIRINSAHICRILGSIAGREIDAPAVMIRPYKALAYYDDAIRRKFAELEARFGKAKADTAEATNLEDHRGSPEAERSNVDGELENDGEMDELTYSPAAYEHLGCLLALMDGRLKAKIDYLFDNGCQSVSFSDIWYLFKPGDEVIEQSRHQVYRIISISSAPHKVFSPYQRSWDKNARAKEETPVILKCVYIDFDGKELGPIIRTIRIAKFEGEKAVTALEVYPLRFAEEKKAVIEDRSLTATKNPGELTLRDKMISRGRMFLHVTDFKHMHYSGLTIDTRDEVDSHVVVDFEEAFSHAAKTFDHPRNRVPGQDDAEAWRPELKFLIGESLDEGFDDEEACTSACCYPMATMIYKDADTEKKRNADYMTFLKTENGQRDPSPAIYPRPLAEVKGQKNPLSNEELLIMSYRVFGFILRTRKWAQLSLDHLTLPSFKQESVKKGADAVSTQEGNTTESDGTGTNHNLLETEHGAEDNKTAFEQLVLPRGHKEMVTSLVTQHFRDKTSGGNADIVRGKGKGLIILLHGAPGVGKTTTAEGVAEMFEKPLFQMTCGDLGTSAPEVEKALESHFSLANRWGCVLLLDEADVFLAARQKEDFVRNGLVSVFLRVLEYYAGILFLTTNRVGDFDEAFASRIHISLYYPHLTLENTEAIFNLNFDTIEERFTASGRKIQIEKESILARARAHFEAHPKERWNGRQIRNACQTALALAEFRAQGGSHLCVADPKAVVELKVDDLQVVSDAYLQFMNYLNDVRGKDVDLWAKAMKLRLGREFDLMLYAEAKNKDPATLASEGKQRETAHPDRARAATATSPSVAGPALTTPPHISHYPPPPPPPAAHVPGAAAPPPGYPPAGQHQPPYAQGQGFAPQPAYPYQSSYGYAGYPPPPPQPMGPPQPAEKASAYPSSPPPPPPAPQAQATQPPPYATPEYAAWYHQQVHR</sequence>
<dbReference type="Pfam" id="PF23232">
    <property type="entry name" value="AAA_lid_13"/>
    <property type="match status" value="1"/>
</dbReference>
<dbReference type="Proteomes" id="UP000006039">
    <property type="component" value="Unassembled WGS sequence"/>
</dbReference>
<protein>
    <recommendedName>
        <fullName evidence="2">AAA+ ATPase domain-containing protein</fullName>
    </recommendedName>
</protein>
<feature type="region of interest" description="Disordered" evidence="1">
    <location>
        <begin position="606"/>
        <end position="633"/>
    </location>
</feature>
<dbReference type="Gene3D" id="3.40.50.300">
    <property type="entry name" value="P-loop containing nucleotide triphosphate hydrolases"/>
    <property type="match status" value="1"/>
</dbReference>
<reference evidence="5" key="1">
    <citation type="submission" date="2010-07" db="EMBL/GenBank/DDBJ databases">
        <title>The genome sequence of Gaeumannomyces graminis var. tritici strain R3-111a-1.</title>
        <authorList>
            <consortium name="The Broad Institute Genome Sequencing Platform"/>
            <person name="Ma L.-J."/>
            <person name="Dead R."/>
            <person name="Young S."/>
            <person name="Zeng Q."/>
            <person name="Koehrsen M."/>
            <person name="Alvarado L."/>
            <person name="Berlin A."/>
            <person name="Chapman S.B."/>
            <person name="Chen Z."/>
            <person name="Freedman E."/>
            <person name="Gellesch M."/>
            <person name="Goldberg J."/>
            <person name="Griggs A."/>
            <person name="Gujja S."/>
            <person name="Heilman E.R."/>
            <person name="Heiman D."/>
            <person name="Hepburn T."/>
            <person name="Howarth C."/>
            <person name="Jen D."/>
            <person name="Larson L."/>
            <person name="Mehta T."/>
            <person name="Neiman D."/>
            <person name="Pearson M."/>
            <person name="Roberts A."/>
            <person name="Saif S."/>
            <person name="Shea T."/>
            <person name="Shenoy N."/>
            <person name="Sisk P."/>
            <person name="Stolte C."/>
            <person name="Sykes S."/>
            <person name="Walk T."/>
            <person name="White J."/>
            <person name="Yandava C."/>
            <person name="Haas B."/>
            <person name="Nusbaum C."/>
            <person name="Birren B."/>
        </authorList>
    </citation>
    <scope>NUCLEOTIDE SEQUENCE [LARGE SCALE GENOMIC DNA]</scope>
    <source>
        <strain evidence="5">R3-111a-1</strain>
    </source>
</reference>
<dbReference type="InterPro" id="IPR054289">
    <property type="entry name" value="DUF7025"/>
</dbReference>
<name>J3NLQ8_GAET3</name>
<dbReference type="PANTHER" id="PTHR46411:SF2">
    <property type="entry name" value="AAA+ ATPASE DOMAIN-CONTAINING PROTEIN"/>
    <property type="match status" value="1"/>
</dbReference>
<dbReference type="EnsemblFungi" id="EJT82234">
    <property type="protein sequence ID" value="EJT82234"/>
    <property type="gene ID" value="GGTG_02208"/>
</dbReference>
<dbReference type="GO" id="GO:0016887">
    <property type="term" value="F:ATP hydrolysis activity"/>
    <property type="evidence" value="ECO:0007669"/>
    <property type="project" value="InterPro"/>
</dbReference>
<dbReference type="SUPFAM" id="SSF52540">
    <property type="entry name" value="P-loop containing nucleoside triphosphate hydrolases"/>
    <property type="match status" value="1"/>
</dbReference>
<dbReference type="InterPro" id="IPR003593">
    <property type="entry name" value="AAA+_ATPase"/>
</dbReference>
<reference evidence="3" key="2">
    <citation type="submission" date="2010-07" db="EMBL/GenBank/DDBJ databases">
        <authorList>
            <consortium name="The Broad Institute Genome Sequencing Platform"/>
            <consortium name="Broad Institute Genome Sequencing Center for Infectious Disease"/>
            <person name="Ma L.-J."/>
            <person name="Dead R."/>
            <person name="Young S."/>
            <person name="Zeng Q."/>
            <person name="Koehrsen M."/>
            <person name="Alvarado L."/>
            <person name="Berlin A."/>
            <person name="Chapman S.B."/>
            <person name="Chen Z."/>
            <person name="Freedman E."/>
            <person name="Gellesch M."/>
            <person name="Goldberg J."/>
            <person name="Griggs A."/>
            <person name="Gujja S."/>
            <person name="Heilman E.R."/>
            <person name="Heiman D."/>
            <person name="Hepburn T."/>
            <person name="Howarth C."/>
            <person name="Jen D."/>
            <person name="Larson L."/>
            <person name="Mehta T."/>
            <person name="Neiman D."/>
            <person name="Pearson M."/>
            <person name="Roberts A."/>
            <person name="Saif S."/>
            <person name="Shea T."/>
            <person name="Shenoy N."/>
            <person name="Sisk P."/>
            <person name="Stolte C."/>
            <person name="Sykes S."/>
            <person name="Walk T."/>
            <person name="White J."/>
            <person name="Yandava C."/>
            <person name="Haas B."/>
            <person name="Nusbaum C."/>
            <person name="Birren B."/>
        </authorList>
    </citation>
    <scope>NUCLEOTIDE SEQUENCE</scope>
    <source>
        <strain evidence="3">R3-111a-1</strain>
    </source>
</reference>